<reference evidence="1 2" key="1">
    <citation type="journal article" date="2019" name="Nat. Ecol. Evol.">
        <title>Megaphylogeny resolves global patterns of mushroom evolution.</title>
        <authorList>
            <person name="Varga T."/>
            <person name="Krizsan K."/>
            <person name="Foldi C."/>
            <person name="Dima B."/>
            <person name="Sanchez-Garcia M."/>
            <person name="Sanchez-Ramirez S."/>
            <person name="Szollosi G.J."/>
            <person name="Szarkandi J.G."/>
            <person name="Papp V."/>
            <person name="Albert L."/>
            <person name="Andreopoulos W."/>
            <person name="Angelini C."/>
            <person name="Antonin V."/>
            <person name="Barry K.W."/>
            <person name="Bougher N.L."/>
            <person name="Buchanan P."/>
            <person name="Buyck B."/>
            <person name="Bense V."/>
            <person name="Catcheside P."/>
            <person name="Chovatia M."/>
            <person name="Cooper J."/>
            <person name="Damon W."/>
            <person name="Desjardin D."/>
            <person name="Finy P."/>
            <person name="Geml J."/>
            <person name="Haridas S."/>
            <person name="Hughes K."/>
            <person name="Justo A."/>
            <person name="Karasinski D."/>
            <person name="Kautmanova I."/>
            <person name="Kiss B."/>
            <person name="Kocsube S."/>
            <person name="Kotiranta H."/>
            <person name="LaButti K.M."/>
            <person name="Lechner B.E."/>
            <person name="Liimatainen K."/>
            <person name="Lipzen A."/>
            <person name="Lukacs Z."/>
            <person name="Mihaltcheva S."/>
            <person name="Morgado L.N."/>
            <person name="Niskanen T."/>
            <person name="Noordeloos M.E."/>
            <person name="Ohm R.A."/>
            <person name="Ortiz-Santana B."/>
            <person name="Ovrebo C."/>
            <person name="Racz N."/>
            <person name="Riley R."/>
            <person name="Savchenko A."/>
            <person name="Shiryaev A."/>
            <person name="Soop K."/>
            <person name="Spirin V."/>
            <person name="Szebenyi C."/>
            <person name="Tomsovsky M."/>
            <person name="Tulloss R.E."/>
            <person name="Uehling J."/>
            <person name="Grigoriev I.V."/>
            <person name="Vagvolgyi C."/>
            <person name="Papp T."/>
            <person name="Martin F.M."/>
            <person name="Miettinen O."/>
            <person name="Hibbett D.S."/>
            <person name="Nagy L.G."/>
        </authorList>
    </citation>
    <scope>NUCLEOTIDE SEQUENCE [LARGE SCALE GENOMIC DNA]</scope>
    <source>
        <strain evidence="1 2">NL-1719</strain>
    </source>
</reference>
<gene>
    <name evidence="1" type="ORF">BDN72DRAFT_844989</name>
</gene>
<sequence>MVGERPQESVYAAEDMLCGGIMWADVLETAESAEVWEARRNEPRAVQHQKSQKRATPVSQQSDLSPLALWWPVYLHSLLLTQPLHSSRSAIKNGQLQLIRHRRTEEESVAAGNPRFYCLTPLTSQKSLAPFTKSRRIQLSQKSWTNIPANFTRWTFLSSTESSVSGRETDVVRARQQSMNITELPDSGTWTPSICLFDVGCHRSEWKTFAFVWFLLKPSP</sequence>
<protein>
    <submittedName>
        <fullName evidence="1">Uncharacterized protein</fullName>
    </submittedName>
</protein>
<name>A0ACD3ALZ9_9AGAR</name>
<organism evidence="1 2">
    <name type="scientific">Pluteus cervinus</name>
    <dbReference type="NCBI Taxonomy" id="181527"/>
    <lineage>
        <taxon>Eukaryota</taxon>
        <taxon>Fungi</taxon>
        <taxon>Dikarya</taxon>
        <taxon>Basidiomycota</taxon>
        <taxon>Agaricomycotina</taxon>
        <taxon>Agaricomycetes</taxon>
        <taxon>Agaricomycetidae</taxon>
        <taxon>Agaricales</taxon>
        <taxon>Pluteineae</taxon>
        <taxon>Pluteaceae</taxon>
        <taxon>Pluteus</taxon>
    </lineage>
</organism>
<accession>A0ACD3ALZ9</accession>
<evidence type="ECO:0000313" key="1">
    <source>
        <dbReference type="EMBL" id="TFK65932.1"/>
    </source>
</evidence>
<evidence type="ECO:0000313" key="2">
    <source>
        <dbReference type="Proteomes" id="UP000308600"/>
    </source>
</evidence>
<keyword evidence="2" id="KW-1185">Reference proteome</keyword>
<dbReference type="Proteomes" id="UP000308600">
    <property type="component" value="Unassembled WGS sequence"/>
</dbReference>
<dbReference type="EMBL" id="ML208421">
    <property type="protein sequence ID" value="TFK65932.1"/>
    <property type="molecule type" value="Genomic_DNA"/>
</dbReference>
<proteinExistence type="predicted"/>